<dbReference type="Proteomes" id="UP000033870">
    <property type="component" value="Unassembled WGS sequence"/>
</dbReference>
<dbReference type="STRING" id="1619044.UY92_C0014G0002"/>
<comment type="caution">
    <text evidence="1">The sequence shown here is derived from an EMBL/GenBank/DDBJ whole genome shotgun (WGS) entry which is preliminary data.</text>
</comment>
<gene>
    <name evidence="1" type="ORF">UY92_C0014G0002</name>
</gene>
<evidence type="ECO:0000313" key="1">
    <source>
        <dbReference type="EMBL" id="KKW41677.1"/>
    </source>
</evidence>
<reference evidence="1 2" key="1">
    <citation type="journal article" date="2015" name="Nature">
        <title>rRNA introns, odd ribosomes, and small enigmatic genomes across a large radiation of phyla.</title>
        <authorList>
            <person name="Brown C.T."/>
            <person name="Hug L.A."/>
            <person name="Thomas B.C."/>
            <person name="Sharon I."/>
            <person name="Castelle C.J."/>
            <person name="Singh A."/>
            <person name="Wilkins M.J."/>
            <person name="Williams K.H."/>
            <person name="Banfield J.F."/>
        </authorList>
    </citation>
    <scope>NUCLEOTIDE SEQUENCE [LARGE SCALE GENOMIC DNA]</scope>
</reference>
<protein>
    <submittedName>
        <fullName evidence="1">Uncharacterized protein</fullName>
    </submittedName>
</protein>
<accession>A0A0G2AKC3</accession>
<evidence type="ECO:0000313" key="2">
    <source>
        <dbReference type="Proteomes" id="UP000033870"/>
    </source>
</evidence>
<dbReference type="AlphaFoldDB" id="A0A0G2AKC3"/>
<sequence length="79" mass="8986">MSHIRSIRHPIENEAILFLIVIVKRPCHVDPIAETPGESQILKPQGPLLLRKAGLQLIYGCERRMSLVYALISVSHYRV</sequence>
<proteinExistence type="predicted"/>
<dbReference type="EMBL" id="LCRX01000014">
    <property type="protein sequence ID" value="KKW41677.1"/>
    <property type="molecule type" value="Genomic_DNA"/>
</dbReference>
<name>A0A0G2AKC3_9BACT</name>
<organism evidence="1 2">
    <name type="scientific">Candidatus Magasanikbacteria bacterium GW2011_GWA2_56_11</name>
    <dbReference type="NCBI Taxonomy" id="1619044"/>
    <lineage>
        <taxon>Bacteria</taxon>
        <taxon>Candidatus Magasanikiibacteriota</taxon>
    </lineage>
</organism>